<sequence>MIDGRKRTSIRPVAGLALAACLGGLGLHLAAPASAEPKLEDVQKKVDRLYHQAEIASENYNAAKIQLTDSRDRLTTLRKDLAKQQRVVDSMRGGVASMMVQQYHGQDLSTASQVVFAKDQQRFVDNLNAASSYSSQQATAMSDYDAELASLALRKKAADEQVAALDKTEDVLRKQKSVVDSKAAEAKTQLDSLKAAERARMSAADNGAAFDGPLPAASGRAGAAVRYALAQVGDSYVWGASGPNAFDCSGLMMAAWGQAGVGLPHQSGAQMGSGTPVSRDQLQPGDLVFYYSPVSHVGMYIGNGKIVHAANPRSGVEVSPVDSMPYSGATRVG</sequence>
<keyword evidence="5" id="KW-0732">Signal</keyword>
<dbReference type="Pfam" id="PF00877">
    <property type="entry name" value="NLPC_P60"/>
    <property type="match status" value="1"/>
</dbReference>
<dbReference type="InterPro" id="IPR051794">
    <property type="entry name" value="PG_Endopeptidase_C40"/>
</dbReference>
<evidence type="ECO:0000313" key="7">
    <source>
        <dbReference type="EMBL" id="GGF31522.1"/>
    </source>
</evidence>
<reference evidence="7" key="1">
    <citation type="journal article" date="2014" name="Int. J. Syst. Evol. Microbiol.">
        <title>Complete genome sequence of Corynebacterium casei LMG S-19264T (=DSM 44701T), isolated from a smear-ripened cheese.</title>
        <authorList>
            <consortium name="US DOE Joint Genome Institute (JGI-PGF)"/>
            <person name="Walter F."/>
            <person name="Albersmeier A."/>
            <person name="Kalinowski J."/>
            <person name="Ruckert C."/>
        </authorList>
    </citation>
    <scope>NUCLEOTIDE SEQUENCE</scope>
    <source>
        <strain evidence="7">CGMCC 1.16067</strain>
    </source>
</reference>
<dbReference type="InterPro" id="IPR000064">
    <property type="entry name" value="NLP_P60_dom"/>
</dbReference>
<dbReference type="SUPFAM" id="SSF54001">
    <property type="entry name" value="Cysteine proteinases"/>
    <property type="match status" value="1"/>
</dbReference>
<dbReference type="RefSeq" id="WP_229660468.1">
    <property type="nucleotide sequence ID" value="NZ_BMKQ01000001.1"/>
</dbReference>
<organism evidence="7 8">
    <name type="scientific">Marmoricola endophyticus</name>
    <dbReference type="NCBI Taxonomy" id="2040280"/>
    <lineage>
        <taxon>Bacteria</taxon>
        <taxon>Bacillati</taxon>
        <taxon>Actinomycetota</taxon>
        <taxon>Actinomycetes</taxon>
        <taxon>Propionibacteriales</taxon>
        <taxon>Nocardioidaceae</taxon>
        <taxon>Marmoricola</taxon>
    </lineage>
</organism>
<keyword evidence="2" id="KW-0645">Protease</keyword>
<dbReference type="AlphaFoldDB" id="A0A917BCA9"/>
<keyword evidence="3" id="KW-0378">Hydrolase</keyword>
<feature type="signal peptide" evidence="5">
    <location>
        <begin position="1"/>
        <end position="35"/>
    </location>
</feature>
<dbReference type="InterPro" id="IPR038765">
    <property type="entry name" value="Papain-like_cys_pep_sf"/>
</dbReference>
<keyword evidence="4" id="KW-0788">Thiol protease</keyword>
<feature type="domain" description="NlpC/P60" evidence="6">
    <location>
        <begin position="218"/>
        <end position="333"/>
    </location>
</feature>
<dbReference type="GO" id="GO:0006508">
    <property type="term" value="P:proteolysis"/>
    <property type="evidence" value="ECO:0007669"/>
    <property type="project" value="UniProtKB-KW"/>
</dbReference>
<feature type="chain" id="PRO_5036857333" description="NlpC/P60 domain-containing protein" evidence="5">
    <location>
        <begin position="36"/>
        <end position="333"/>
    </location>
</feature>
<dbReference type="PROSITE" id="PS51935">
    <property type="entry name" value="NLPC_P60"/>
    <property type="match status" value="1"/>
</dbReference>
<evidence type="ECO:0000256" key="3">
    <source>
        <dbReference type="ARBA" id="ARBA00022801"/>
    </source>
</evidence>
<evidence type="ECO:0000259" key="6">
    <source>
        <dbReference type="PROSITE" id="PS51935"/>
    </source>
</evidence>
<gene>
    <name evidence="7" type="ORF">GCM10011519_01090</name>
</gene>
<protein>
    <recommendedName>
        <fullName evidence="6">NlpC/P60 domain-containing protein</fullName>
    </recommendedName>
</protein>
<dbReference type="Proteomes" id="UP000649179">
    <property type="component" value="Unassembled WGS sequence"/>
</dbReference>
<dbReference type="PANTHER" id="PTHR47359">
    <property type="entry name" value="PEPTIDOGLYCAN DL-ENDOPEPTIDASE CWLO"/>
    <property type="match status" value="1"/>
</dbReference>
<evidence type="ECO:0000313" key="8">
    <source>
        <dbReference type="Proteomes" id="UP000649179"/>
    </source>
</evidence>
<comment type="caution">
    <text evidence="7">The sequence shown here is derived from an EMBL/GenBank/DDBJ whole genome shotgun (WGS) entry which is preliminary data.</text>
</comment>
<evidence type="ECO:0000256" key="5">
    <source>
        <dbReference type="SAM" id="SignalP"/>
    </source>
</evidence>
<name>A0A917BCA9_9ACTN</name>
<evidence type="ECO:0000256" key="2">
    <source>
        <dbReference type="ARBA" id="ARBA00022670"/>
    </source>
</evidence>
<dbReference type="GO" id="GO:0008234">
    <property type="term" value="F:cysteine-type peptidase activity"/>
    <property type="evidence" value="ECO:0007669"/>
    <property type="project" value="UniProtKB-KW"/>
</dbReference>
<accession>A0A917BCA9</accession>
<proteinExistence type="inferred from homology"/>
<comment type="similarity">
    <text evidence="1">Belongs to the peptidase C40 family.</text>
</comment>
<reference evidence="7" key="2">
    <citation type="submission" date="2020-09" db="EMBL/GenBank/DDBJ databases">
        <authorList>
            <person name="Sun Q."/>
            <person name="Zhou Y."/>
        </authorList>
    </citation>
    <scope>NUCLEOTIDE SEQUENCE</scope>
    <source>
        <strain evidence="7">CGMCC 1.16067</strain>
    </source>
</reference>
<dbReference type="Gene3D" id="3.90.1720.10">
    <property type="entry name" value="endopeptidase domain like (from Nostoc punctiforme)"/>
    <property type="match status" value="1"/>
</dbReference>
<dbReference type="EMBL" id="BMKQ01000001">
    <property type="protein sequence ID" value="GGF31522.1"/>
    <property type="molecule type" value="Genomic_DNA"/>
</dbReference>
<evidence type="ECO:0000256" key="4">
    <source>
        <dbReference type="ARBA" id="ARBA00022807"/>
    </source>
</evidence>
<keyword evidence="8" id="KW-1185">Reference proteome</keyword>
<dbReference type="PANTHER" id="PTHR47359:SF3">
    <property type="entry name" value="NLP_P60 DOMAIN-CONTAINING PROTEIN-RELATED"/>
    <property type="match status" value="1"/>
</dbReference>
<evidence type="ECO:0000256" key="1">
    <source>
        <dbReference type="ARBA" id="ARBA00007074"/>
    </source>
</evidence>